<dbReference type="AlphaFoldDB" id="A0A4Y8LDY5"/>
<feature type="transmembrane region" description="Helical" evidence="1">
    <location>
        <begin position="129"/>
        <end position="153"/>
    </location>
</feature>
<dbReference type="RefSeq" id="WP_134381543.1">
    <property type="nucleotide sequence ID" value="NZ_SORX01000005.1"/>
</dbReference>
<accession>A0A4Y8LDY5</accession>
<sequence>MFIVIKVAGIKIKRWHIPIELSLEPDYKLNSNNKKFTKNDLHSVKENLQKIKEKVFDLKHWIKDSLKGFKVDSLHLSAGVGVDRPDWCAWLNGGIGILQSIIVQQISRFIKLDTRPYISIHPIYYSSPFTAACTCIISVSFAHLIKAGVILLFRRITVKQKKARKQVA</sequence>
<comment type="caution">
    <text evidence="2">The sequence shown here is derived from an EMBL/GenBank/DDBJ whole genome shotgun (WGS) entry which is preliminary data.</text>
</comment>
<proteinExistence type="predicted"/>
<dbReference type="Proteomes" id="UP000297776">
    <property type="component" value="Unassembled WGS sequence"/>
</dbReference>
<reference evidence="2 3" key="1">
    <citation type="submission" date="2019-03" db="EMBL/GenBank/DDBJ databases">
        <authorList>
            <person name="Yang Y."/>
        </authorList>
    </citation>
    <scope>NUCLEOTIDE SEQUENCE [LARGE SCALE GENOMIC DNA]</scope>
    <source>
        <strain evidence="2 3">ASL-1</strain>
    </source>
</reference>
<name>A0A4Y8LDY5_9BACL</name>
<keyword evidence="3" id="KW-1185">Reference proteome</keyword>
<evidence type="ECO:0000313" key="3">
    <source>
        <dbReference type="Proteomes" id="UP000297776"/>
    </source>
</evidence>
<dbReference type="EMBL" id="SORX01000005">
    <property type="protein sequence ID" value="TFE00917.1"/>
    <property type="molecule type" value="Genomic_DNA"/>
</dbReference>
<evidence type="ECO:0008006" key="4">
    <source>
        <dbReference type="Google" id="ProtNLM"/>
    </source>
</evidence>
<evidence type="ECO:0000256" key="1">
    <source>
        <dbReference type="SAM" id="Phobius"/>
    </source>
</evidence>
<keyword evidence="1" id="KW-0472">Membrane</keyword>
<evidence type="ECO:0000313" key="2">
    <source>
        <dbReference type="EMBL" id="TFE00917.1"/>
    </source>
</evidence>
<protein>
    <recommendedName>
        <fullName evidence="4">DUF2953 domain-containing protein</fullName>
    </recommendedName>
</protein>
<keyword evidence="1" id="KW-1133">Transmembrane helix</keyword>
<keyword evidence="1" id="KW-0812">Transmembrane</keyword>
<organism evidence="2 3">
    <name type="scientific">Jeotgalibacillus salarius</name>
    <dbReference type="NCBI Taxonomy" id="546023"/>
    <lineage>
        <taxon>Bacteria</taxon>
        <taxon>Bacillati</taxon>
        <taxon>Bacillota</taxon>
        <taxon>Bacilli</taxon>
        <taxon>Bacillales</taxon>
        <taxon>Caryophanaceae</taxon>
        <taxon>Jeotgalibacillus</taxon>
    </lineage>
</organism>
<gene>
    <name evidence="2" type="ORF">E2626_09600</name>
</gene>
<dbReference type="OrthoDB" id="2453347at2"/>